<keyword evidence="2" id="KW-0732">Signal</keyword>
<dbReference type="EMBL" id="EF677182">
    <property type="protein sequence ID" value="ABR17028.1"/>
    <property type="molecule type" value="mRNA"/>
</dbReference>
<dbReference type="Pfam" id="PF13947">
    <property type="entry name" value="GUB_WAK_bind"/>
    <property type="match status" value="1"/>
</dbReference>
<dbReference type="PANTHER" id="PTHR33355">
    <property type="entry name" value="WALL-ASSOCIATED RECEPTOR KINASE CARBOXY-TERMINAL PROTEIN-RELATED"/>
    <property type="match status" value="1"/>
</dbReference>
<dbReference type="GO" id="GO:0030247">
    <property type="term" value="F:polysaccharide binding"/>
    <property type="evidence" value="ECO:0007669"/>
    <property type="project" value="InterPro"/>
</dbReference>
<dbReference type="AlphaFoldDB" id="B8LMZ8"/>
<dbReference type="InterPro" id="IPR025287">
    <property type="entry name" value="WAK_GUB"/>
</dbReference>
<evidence type="ECO:0000256" key="1">
    <source>
        <dbReference type="ARBA" id="ARBA00004167"/>
    </source>
</evidence>
<dbReference type="PANTHER" id="PTHR33355:SF12">
    <property type="entry name" value="WALL-ASSOCIATED RECEPTOR KINASE CARBOXY-TERMINAL PROTEIN"/>
    <property type="match status" value="1"/>
</dbReference>
<comment type="subcellular location">
    <subcellularLocation>
        <location evidence="1">Membrane</location>
        <topology evidence="1">Single-pass membrane protein</topology>
    </subcellularLocation>
</comment>
<name>B8LMZ8_PICSI</name>
<organism evidence="4">
    <name type="scientific">Picea sitchensis</name>
    <name type="common">Sitka spruce</name>
    <name type="synonym">Pinus sitchensis</name>
    <dbReference type="NCBI Taxonomy" id="3332"/>
    <lineage>
        <taxon>Eukaryota</taxon>
        <taxon>Viridiplantae</taxon>
        <taxon>Streptophyta</taxon>
        <taxon>Embryophyta</taxon>
        <taxon>Tracheophyta</taxon>
        <taxon>Spermatophyta</taxon>
        <taxon>Pinopsida</taxon>
        <taxon>Pinidae</taxon>
        <taxon>Conifers I</taxon>
        <taxon>Pinales</taxon>
        <taxon>Pinaceae</taxon>
        <taxon>Picea</taxon>
    </lineage>
</organism>
<evidence type="ECO:0000259" key="3">
    <source>
        <dbReference type="Pfam" id="PF13947"/>
    </source>
</evidence>
<proteinExistence type="evidence at transcript level"/>
<protein>
    <recommendedName>
        <fullName evidence="3">Wall-associated receptor kinase galacturonan-binding domain-containing protein</fullName>
    </recommendedName>
</protein>
<evidence type="ECO:0000313" key="4">
    <source>
        <dbReference type="EMBL" id="ABR17028.1"/>
    </source>
</evidence>
<feature type="domain" description="Wall-associated receptor kinase galacturonan-binding" evidence="3">
    <location>
        <begin position="40"/>
        <end position="101"/>
    </location>
</feature>
<sequence>MDLESGRSKTQNILVHSITLLCISLQIIQPTAKYIASENCATSCGNISLKHPFVSEEGCGGAFPYKQLLQCNGKKLHLRTVSGLFEVQEINYEAKTMAISDPSMSTCSSLNPIADHRSFSPDSLLPPTPHNTILLLNCSRKYSGLCKNTSSVDCQALYGSCPAFDGLREQVRSSSSSLGCCATDFQRLGKRSLKELQCSHYTNLYRKEDNDAVGAYGIRLSFSIPDRGLDLRLCDECQRPDGDCGIALRCICNPDECKHQVLSGRATMQFVSQKIIMGAMLFWFVIAGSVL</sequence>
<evidence type="ECO:0000256" key="2">
    <source>
        <dbReference type="ARBA" id="ARBA00022729"/>
    </source>
</evidence>
<reference evidence="4" key="1">
    <citation type="submission" date="2007-06" db="EMBL/GenBank/DDBJ databases">
        <title>Full length cDNA sequences from Sitka Spruce (Picea sitchensis).</title>
        <authorList>
            <person name="Ralph S.G."/>
            <person name="Chun H.E."/>
            <person name="Liao N."/>
            <person name="Ali J."/>
            <person name="Reid K."/>
            <person name="Kolosova N."/>
            <person name="Cooper N."/>
            <person name="Cullis C."/>
            <person name="Jancsik S."/>
            <person name="Moore R."/>
            <person name="Mayo M."/>
            <person name="Wagner S."/>
            <person name="Holt R.A."/>
            <person name="Jones S.J.M."/>
            <person name="Marra M.A."/>
            <person name="Ritland C.E."/>
            <person name="Ritland K."/>
            <person name="Bohlmann J."/>
        </authorList>
    </citation>
    <scope>NUCLEOTIDE SEQUENCE</scope>
    <source>
        <tissue evidence="4">Green portion of the leader tissue</tissue>
    </source>
</reference>
<accession>B8LMZ8</accession>
<dbReference type="GO" id="GO:0016020">
    <property type="term" value="C:membrane"/>
    <property type="evidence" value="ECO:0007669"/>
    <property type="project" value="UniProtKB-SubCell"/>
</dbReference>